<proteinExistence type="predicted"/>
<reference evidence="1" key="1">
    <citation type="journal article" date="2015" name="Nature">
        <title>Complex archaea that bridge the gap between prokaryotes and eukaryotes.</title>
        <authorList>
            <person name="Spang A."/>
            <person name="Saw J.H."/>
            <person name="Jorgensen S.L."/>
            <person name="Zaremba-Niedzwiedzka K."/>
            <person name="Martijn J."/>
            <person name="Lind A.E."/>
            <person name="van Eijk R."/>
            <person name="Schleper C."/>
            <person name="Guy L."/>
            <person name="Ettema T.J."/>
        </authorList>
    </citation>
    <scope>NUCLEOTIDE SEQUENCE</scope>
</reference>
<protein>
    <submittedName>
        <fullName evidence="1">Uncharacterized protein</fullName>
    </submittedName>
</protein>
<accession>A0A0F9D4N3</accession>
<evidence type="ECO:0000313" key="1">
    <source>
        <dbReference type="EMBL" id="KKL12746.1"/>
    </source>
</evidence>
<feature type="non-terminal residue" evidence="1">
    <location>
        <position position="1"/>
    </location>
</feature>
<dbReference type="EMBL" id="LAZR01041137">
    <property type="protein sequence ID" value="KKL12746.1"/>
    <property type="molecule type" value="Genomic_DNA"/>
</dbReference>
<dbReference type="AlphaFoldDB" id="A0A0F9D4N3"/>
<sequence length="279" mass="32128">SDPDYTRFFVDVLREQERAQVSVSFPPNPMIKTMQGLETSLECWEDIKNKYYGEDISLSTSISRITPVGIQLVFEKEFFSRQSNQQFHDSLNLLEDKLEDLEPEMIVLRLINSENMFAGDITRLREIMDVVNNYGSIFEKPIAVLDSHKFYDLSFLVGSDFGGFRFDGKAFLPRGGTNTPITDWGIFSRDRQEFIKYRDFIQNGPNIPYLPQTSLIVGPLFQLAPNRRTIMLTKHLSVSEGISKTTMEIRNAIINGNLRTYHNRVMQTSKAQDAQDFLN</sequence>
<gene>
    <name evidence="1" type="ORF">LCGC14_2532660</name>
</gene>
<organism evidence="1">
    <name type="scientific">marine sediment metagenome</name>
    <dbReference type="NCBI Taxonomy" id="412755"/>
    <lineage>
        <taxon>unclassified sequences</taxon>
        <taxon>metagenomes</taxon>
        <taxon>ecological metagenomes</taxon>
    </lineage>
</organism>
<name>A0A0F9D4N3_9ZZZZ</name>
<comment type="caution">
    <text evidence="1">The sequence shown here is derived from an EMBL/GenBank/DDBJ whole genome shotgun (WGS) entry which is preliminary data.</text>
</comment>